<organism evidence="3 4">
    <name type="scientific">Aspergillus bombycis</name>
    <dbReference type="NCBI Taxonomy" id="109264"/>
    <lineage>
        <taxon>Eukaryota</taxon>
        <taxon>Fungi</taxon>
        <taxon>Dikarya</taxon>
        <taxon>Ascomycota</taxon>
        <taxon>Pezizomycotina</taxon>
        <taxon>Eurotiomycetes</taxon>
        <taxon>Eurotiomycetidae</taxon>
        <taxon>Eurotiales</taxon>
        <taxon>Aspergillaceae</taxon>
        <taxon>Aspergillus</taxon>
    </lineage>
</organism>
<dbReference type="Pfam" id="PF08631">
    <property type="entry name" value="SPO22"/>
    <property type="match status" value="1"/>
</dbReference>
<feature type="region of interest" description="Disordered" evidence="2">
    <location>
        <begin position="1"/>
        <end position="80"/>
    </location>
</feature>
<keyword evidence="4" id="KW-1185">Reference proteome</keyword>
<evidence type="ECO:0000256" key="1">
    <source>
        <dbReference type="ARBA" id="ARBA00023254"/>
    </source>
</evidence>
<dbReference type="GO" id="GO:0005634">
    <property type="term" value="C:nucleus"/>
    <property type="evidence" value="ECO:0007669"/>
    <property type="project" value="TreeGrafter"/>
</dbReference>
<dbReference type="RefSeq" id="XP_022389196.1">
    <property type="nucleotide sequence ID" value="XM_022533469.1"/>
</dbReference>
<dbReference type="PANTHER" id="PTHR31986">
    <property type="entry name" value="REGULATOR OF DRUG SENSITIVITY 2"/>
    <property type="match status" value="1"/>
</dbReference>
<feature type="compositionally biased region" description="Polar residues" evidence="2">
    <location>
        <begin position="1"/>
        <end position="26"/>
    </location>
</feature>
<dbReference type="GeneID" id="34449730"/>
<dbReference type="Proteomes" id="UP000179179">
    <property type="component" value="Unassembled WGS sequence"/>
</dbReference>
<dbReference type="AlphaFoldDB" id="A0A1F8A231"/>
<proteinExistence type="predicted"/>
<dbReference type="OrthoDB" id="65716at2759"/>
<evidence type="ECO:0000313" key="3">
    <source>
        <dbReference type="EMBL" id="OGM45479.1"/>
    </source>
</evidence>
<dbReference type="GO" id="GO:0000977">
    <property type="term" value="F:RNA polymerase II transcription regulatory region sequence-specific DNA binding"/>
    <property type="evidence" value="ECO:0007669"/>
    <property type="project" value="TreeGrafter"/>
</dbReference>
<feature type="compositionally biased region" description="Low complexity" evidence="2">
    <location>
        <begin position="109"/>
        <end position="131"/>
    </location>
</feature>
<feature type="compositionally biased region" description="Basic and acidic residues" evidence="2">
    <location>
        <begin position="32"/>
        <end position="44"/>
    </location>
</feature>
<dbReference type="PANTHER" id="PTHR31986:SF7">
    <property type="entry name" value="REGULATOR OF DRUG SENSITIVITY 2"/>
    <property type="match status" value="1"/>
</dbReference>
<gene>
    <name evidence="3" type="ORF">ABOM_006340</name>
</gene>
<keyword evidence="1" id="KW-0469">Meiosis</keyword>
<sequence length="1015" mass="113756">MTEKNAAQTGTRPEQPGNGTLGNLKNNMAEGDAVKQDSSAKDNSRNSPASKGENAAAGTHASPKKRRKVNHADDESVQNNDFSNVLQSMTSNVDVPDAAGQQILPNGLPSSSVQHGSLSSSSGPGPGATSQPLLGYNDWLGGQSQFQDMHTFHPSYMFNAPEVTNEYNLLGDFLSNSLLDDGSMFQNDDLQGIYSDPTLISSMTTLGGGPNAALLQQSQPPHLAQSQPSQGDSLQGPTSGAVNDKARETYYMTAADPSGSDPPEERMNKLLKAKYDAGLLRPFNYVKGYARLNQYMEKNLQQASRQKILRQLDKFRPKFRERMQSLTDIELILVEMWFERSLMEYDRVFASMAIPACCWRRTGEIFRGNKEMAELIGVPIESLRDGKLAIHEIIVEDQLRYPHTFAVKALQLEILSREGHSNGNKYLQIIRDMLDILNPNETELKIVVFFLQKARDHETSFYVQGLQRLLVEKLANSDQQEWTERIFILLVWTLTNNRFHMQNSSSILCDTMKRMAKCGRSLLSEDATNACLILIWKYVDVVSSEGNLPVAEHWCSFVLEESMFQISSENRAIFIRRYIAFASDNSNACAAYKLFGNMPNEYRKCPSALYLIYKAALNDRDFSQGHSYLHSLCQLGATGRTYLLPCAAEALRSGQTLLAAECLRHVLDNLDDSFLEGKYIASLFIAAGCLVSAQLGETGKVKEDDELLAQVIRVLEAAYKSGQNTVFSDVELEWLSQRSYNIAVQARSCDSRLVVQLLDLSIQFTALQRKTPTCEKQSNLWQHYLHCDIIKAFRQQHYENAHKFAQHCRTYIQSRPHPENTTDENSEWLQKYRRILSIDLECTLFFNQWDCVPSIIEESKTLIDGELSSIFLDCVLRCGASVTHIAKAVETIVLVLRTNASPYLEAATARAVLPRYIHTFFQLSLDASEYCLAESALDQALASACDLCGTALCYPSDEIQWMATVAFNRAVDLYLLSESGECQRWAGKAIKLADLGEKDCRMLGKLLREKLQKLS</sequence>
<dbReference type="InterPro" id="IPR013940">
    <property type="entry name" value="Spo22/ZIP4/TEX11"/>
</dbReference>
<accession>A0A1F8A231</accession>
<dbReference type="STRING" id="109264.A0A1F8A231"/>
<evidence type="ECO:0000313" key="4">
    <source>
        <dbReference type="Proteomes" id="UP000179179"/>
    </source>
</evidence>
<evidence type="ECO:0000256" key="2">
    <source>
        <dbReference type="SAM" id="MobiDB-lite"/>
    </source>
</evidence>
<name>A0A1F8A231_9EURO</name>
<protein>
    <submittedName>
        <fullName evidence="3">Zn(II)2Cys6 transcription factor acuM</fullName>
    </submittedName>
</protein>
<dbReference type="InterPro" id="IPR053045">
    <property type="entry name" value="Zinc_cluster_trans_reg"/>
</dbReference>
<dbReference type="GO" id="GO:0051321">
    <property type="term" value="P:meiotic cell cycle"/>
    <property type="evidence" value="ECO:0007669"/>
    <property type="project" value="UniProtKB-KW"/>
</dbReference>
<feature type="compositionally biased region" description="Polar residues" evidence="2">
    <location>
        <begin position="214"/>
        <end position="241"/>
    </location>
</feature>
<reference evidence="3 4" key="1">
    <citation type="journal article" date="2016" name="Genome Biol. Evol.">
        <title>Draft genome sequence of an aflatoxigenic Aspergillus species, A. bombycis.</title>
        <authorList>
            <person name="Moore G.G."/>
            <person name="Mack B.M."/>
            <person name="Beltz S.B."/>
            <person name="Gilbert M.K."/>
        </authorList>
    </citation>
    <scope>NUCLEOTIDE SEQUENCE [LARGE SCALE GENOMIC DNA]</scope>
    <source>
        <strain evidence="4">NRRL 26010</strain>
    </source>
</reference>
<comment type="caution">
    <text evidence="3">The sequence shown here is derived from an EMBL/GenBank/DDBJ whole genome shotgun (WGS) entry which is preliminary data.</text>
</comment>
<dbReference type="EMBL" id="LYCR01000042">
    <property type="protein sequence ID" value="OGM45479.1"/>
    <property type="molecule type" value="Genomic_DNA"/>
</dbReference>
<feature type="region of interest" description="Disordered" evidence="2">
    <location>
        <begin position="210"/>
        <end position="242"/>
    </location>
</feature>
<feature type="region of interest" description="Disordered" evidence="2">
    <location>
        <begin position="99"/>
        <end position="131"/>
    </location>
</feature>